<protein>
    <submittedName>
        <fullName evidence="1">Uncharacterized protein</fullName>
    </submittedName>
</protein>
<dbReference type="AlphaFoldDB" id="A0AAV2HB15"/>
<evidence type="ECO:0000313" key="2">
    <source>
        <dbReference type="Proteomes" id="UP001497497"/>
    </source>
</evidence>
<organism evidence="1 2">
    <name type="scientific">Lymnaea stagnalis</name>
    <name type="common">Great pond snail</name>
    <name type="synonym">Helix stagnalis</name>
    <dbReference type="NCBI Taxonomy" id="6523"/>
    <lineage>
        <taxon>Eukaryota</taxon>
        <taxon>Metazoa</taxon>
        <taxon>Spiralia</taxon>
        <taxon>Lophotrochozoa</taxon>
        <taxon>Mollusca</taxon>
        <taxon>Gastropoda</taxon>
        <taxon>Heterobranchia</taxon>
        <taxon>Euthyneura</taxon>
        <taxon>Panpulmonata</taxon>
        <taxon>Hygrophila</taxon>
        <taxon>Lymnaeoidea</taxon>
        <taxon>Lymnaeidae</taxon>
        <taxon>Lymnaea</taxon>
    </lineage>
</organism>
<proteinExistence type="predicted"/>
<feature type="non-terminal residue" evidence="1">
    <location>
        <position position="1"/>
    </location>
</feature>
<dbReference type="Proteomes" id="UP001497497">
    <property type="component" value="Unassembled WGS sequence"/>
</dbReference>
<dbReference type="Gene3D" id="3.40.50.11350">
    <property type="match status" value="1"/>
</dbReference>
<gene>
    <name evidence="1" type="ORF">GSLYS_00005020001</name>
</gene>
<sequence length="328" mass="37925">TSSTPRNLPPSITHPEVQVGVKKRYLVYVCDNRELCGGIGDRQRTITSFFLLARLSNRQFYMIMSSPCNFNNFYIPRNYQWEPNMTELEPPNEKNTLSFLTEGDFNTKYPQKVIYFRTNYDISEPLCINPFYSKLMEQWNGLQDKRDRFHWAWHELMQPAPKLMTNLERTSNIKPLYDVGDSKLICAHVRMGGNPSIPMDGHYVRVPLSEIPTIHKFMLSKDTDGKAMFYVATDYINIRIRSHNKFGKRFIDYGAKIFHIDLQRSGNDICEGFGDAALDQLILSLCDVLVVCNSGFGVGAYYISNSTGHGYYVENEEVFLFKEKTANY</sequence>
<comment type="caution">
    <text evidence="1">The sequence shown here is derived from an EMBL/GenBank/DDBJ whole genome shotgun (WGS) entry which is preliminary data.</text>
</comment>
<evidence type="ECO:0000313" key="1">
    <source>
        <dbReference type="EMBL" id="CAL1530895.1"/>
    </source>
</evidence>
<reference evidence="1 2" key="1">
    <citation type="submission" date="2024-04" db="EMBL/GenBank/DDBJ databases">
        <authorList>
            <consortium name="Genoscope - CEA"/>
            <person name="William W."/>
        </authorList>
    </citation>
    <scope>NUCLEOTIDE SEQUENCE [LARGE SCALE GENOMIC DNA]</scope>
</reference>
<keyword evidence="2" id="KW-1185">Reference proteome</keyword>
<name>A0AAV2HB15_LYMST</name>
<dbReference type="EMBL" id="CAXITT010000077">
    <property type="protein sequence ID" value="CAL1530895.1"/>
    <property type="molecule type" value="Genomic_DNA"/>
</dbReference>
<accession>A0AAV2HB15</accession>